<accession>A0ABT1G536</accession>
<dbReference type="PANTHER" id="PTHR30194:SF3">
    <property type="entry name" value="CROSSOVER JUNCTION ENDODEOXYRIBONUCLEASE RUVC"/>
    <property type="match status" value="1"/>
</dbReference>
<evidence type="ECO:0000256" key="5">
    <source>
        <dbReference type="ARBA" id="ARBA00022759"/>
    </source>
</evidence>
<evidence type="ECO:0000256" key="10">
    <source>
        <dbReference type="ARBA" id="ARBA00023172"/>
    </source>
</evidence>
<reference evidence="14 15" key="1">
    <citation type="submission" date="2022-03" db="EMBL/GenBank/DDBJ databases">
        <title>Genomic Encyclopedia of Type Strains, Phase III (KMG-III): the genomes of soil and plant-associated and newly described type strains.</title>
        <authorList>
            <person name="Whitman W."/>
        </authorList>
    </citation>
    <scope>NUCLEOTIDE SEQUENCE [LARGE SCALE GENOMIC DNA]</scope>
    <source>
        <strain evidence="14 15">BSker1</strain>
    </source>
</reference>
<protein>
    <recommendedName>
        <fullName evidence="12 13">Crossover junction endodeoxyribonuclease RuvC</fullName>
        <ecNumber evidence="12 13">3.1.21.10</ecNumber>
    </recommendedName>
    <alternativeName>
        <fullName evidence="12">Holliday junction nuclease RuvC</fullName>
    </alternativeName>
    <alternativeName>
        <fullName evidence="12">Holliday junction resolvase RuvC</fullName>
    </alternativeName>
</protein>
<comment type="catalytic activity">
    <reaction evidence="12">
        <text>Endonucleolytic cleavage at a junction such as a reciprocal single-stranded crossover between two homologous DNA duplexes (Holliday junction).</text>
        <dbReference type="EC" id="3.1.21.10"/>
    </reaction>
</comment>
<evidence type="ECO:0000256" key="9">
    <source>
        <dbReference type="ARBA" id="ARBA00023125"/>
    </source>
</evidence>
<dbReference type="InterPro" id="IPR002176">
    <property type="entry name" value="X-over_junc_endoDNase_RuvC"/>
</dbReference>
<evidence type="ECO:0000256" key="7">
    <source>
        <dbReference type="ARBA" id="ARBA00022801"/>
    </source>
</evidence>
<dbReference type="PANTHER" id="PTHR30194">
    <property type="entry name" value="CROSSOVER JUNCTION ENDODEOXYRIBONUCLEASE RUVC"/>
    <property type="match status" value="1"/>
</dbReference>
<sequence>MDNTARRILGIDPGSVKTGWAVVDAQGNQLRHVDSGHIEAGKGDFPDRLRLIFEGIRAVVERCQPTAVAVERVFVARNADSAIKLGQARGAAICGALQAQLPVAEYSASEIKQAVVGSGRAAKEQVQHMVAMLLGIREKLQSDQADALAVAVCHAHTEASALTLAQRSLATGRRGRRA</sequence>
<dbReference type="PROSITE" id="PS01321">
    <property type="entry name" value="RUVC"/>
    <property type="match status" value="1"/>
</dbReference>
<keyword evidence="10 12" id="KW-0233">DNA recombination</keyword>
<evidence type="ECO:0000256" key="12">
    <source>
        <dbReference type="HAMAP-Rule" id="MF_00034"/>
    </source>
</evidence>
<feature type="active site" evidence="12">
    <location>
        <position position="12"/>
    </location>
</feature>
<keyword evidence="9 12" id="KW-0238">DNA-binding</keyword>
<feature type="binding site" evidence="12">
    <location>
        <position position="71"/>
    </location>
    <ligand>
        <name>Mg(2+)</name>
        <dbReference type="ChEBI" id="CHEBI:18420"/>
        <label>2</label>
    </ligand>
</feature>
<dbReference type="GO" id="GO:0016787">
    <property type="term" value="F:hydrolase activity"/>
    <property type="evidence" value="ECO:0007669"/>
    <property type="project" value="UniProtKB-KW"/>
</dbReference>
<dbReference type="Gene3D" id="3.30.420.10">
    <property type="entry name" value="Ribonuclease H-like superfamily/Ribonuclease H"/>
    <property type="match status" value="1"/>
</dbReference>
<organism evidence="14 15">
    <name type="scientific">Natronospira proteinivora</name>
    <dbReference type="NCBI Taxonomy" id="1807133"/>
    <lineage>
        <taxon>Bacteria</taxon>
        <taxon>Pseudomonadati</taxon>
        <taxon>Pseudomonadota</taxon>
        <taxon>Gammaproteobacteria</taxon>
        <taxon>Natronospirales</taxon>
        <taxon>Natronospiraceae</taxon>
        <taxon>Natronospira</taxon>
    </lineage>
</organism>
<comment type="cofactor">
    <cofactor evidence="12">
        <name>Mg(2+)</name>
        <dbReference type="ChEBI" id="CHEBI:18420"/>
    </cofactor>
    <text evidence="12">Binds 2 Mg(2+) ion per subunit.</text>
</comment>
<dbReference type="InterPro" id="IPR036397">
    <property type="entry name" value="RNaseH_sf"/>
</dbReference>
<keyword evidence="2 12" id="KW-0963">Cytoplasm</keyword>
<evidence type="ECO:0000313" key="14">
    <source>
        <dbReference type="EMBL" id="MCP1726395.1"/>
    </source>
</evidence>
<feature type="active site" evidence="12">
    <location>
        <position position="143"/>
    </location>
</feature>
<keyword evidence="3 12" id="KW-0540">Nuclease</keyword>
<dbReference type="RefSeq" id="WP_253444620.1">
    <property type="nucleotide sequence ID" value="NZ_JALJYF010000001.1"/>
</dbReference>
<feature type="binding site" evidence="12">
    <location>
        <position position="12"/>
    </location>
    <ligand>
        <name>Mg(2+)</name>
        <dbReference type="ChEBI" id="CHEBI:18420"/>
        <label>1</label>
    </ligand>
</feature>
<dbReference type="EMBL" id="JALJYF010000001">
    <property type="protein sequence ID" value="MCP1726395.1"/>
    <property type="molecule type" value="Genomic_DNA"/>
</dbReference>
<gene>
    <name evidence="12" type="primary">ruvC</name>
    <name evidence="14" type="ORF">J2T60_000360</name>
</gene>
<dbReference type="InterPro" id="IPR012337">
    <property type="entry name" value="RNaseH-like_sf"/>
</dbReference>
<dbReference type="NCBIfam" id="TIGR00228">
    <property type="entry name" value="ruvC"/>
    <property type="match status" value="1"/>
</dbReference>
<comment type="caution">
    <text evidence="14">The sequence shown here is derived from an EMBL/GenBank/DDBJ whole genome shotgun (WGS) entry which is preliminary data.</text>
</comment>
<feature type="active site" evidence="12">
    <location>
        <position position="71"/>
    </location>
</feature>
<evidence type="ECO:0000313" key="15">
    <source>
        <dbReference type="Proteomes" id="UP001523550"/>
    </source>
</evidence>
<keyword evidence="6 12" id="KW-0227">DNA damage</keyword>
<keyword evidence="8 12" id="KW-0460">Magnesium</keyword>
<dbReference type="InterPro" id="IPR020563">
    <property type="entry name" value="X-over_junc_endoDNase_Mg_BS"/>
</dbReference>
<keyword evidence="7 12" id="KW-0378">Hydrolase</keyword>
<comment type="subunit">
    <text evidence="12">Homodimer which binds Holliday junction (HJ) DNA. The HJ becomes 2-fold symmetrical on binding to RuvC with unstacked arms; it has a different conformation from HJ DNA in complex with RuvA. In the full resolvosome a probable DNA-RuvA(4)-RuvB(12)-RuvC(2) complex forms which resolves the HJ.</text>
</comment>
<evidence type="ECO:0000256" key="6">
    <source>
        <dbReference type="ARBA" id="ARBA00022763"/>
    </source>
</evidence>
<comment type="similarity">
    <text evidence="1 12">Belongs to the RuvC family.</text>
</comment>
<dbReference type="HAMAP" id="MF_00034">
    <property type="entry name" value="RuvC"/>
    <property type="match status" value="1"/>
</dbReference>
<evidence type="ECO:0000256" key="11">
    <source>
        <dbReference type="ARBA" id="ARBA00023204"/>
    </source>
</evidence>
<dbReference type="PRINTS" id="PR00696">
    <property type="entry name" value="RSOLVASERUVC"/>
</dbReference>
<dbReference type="Pfam" id="PF02075">
    <property type="entry name" value="RuvC"/>
    <property type="match status" value="1"/>
</dbReference>
<feature type="binding site" evidence="12">
    <location>
        <position position="143"/>
    </location>
    <ligand>
        <name>Mg(2+)</name>
        <dbReference type="ChEBI" id="CHEBI:18420"/>
        <label>1</label>
    </ligand>
</feature>
<evidence type="ECO:0000256" key="1">
    <source>
        <dbReference type="ARBA" id="ARBA00009518"/>
    </source>
</evidence>
<evidence type="ECO:0000256" key="8">
    <source>
        <dbReference type="ARBA" id="ARBA00022842"/>
    </source>
</evidence>
<evidence type="ECO:0000256" key="4">
    <source>
        <dbReference type="ARBA" id="ARBA00022723"/>
    </source>
</evidence>
<dbReference type="EC" id="3.1.21.10" evidence="12 13"/>
<comment type="subcellular location">
    <subcellularLocation>
        <location evidence="12">Cytoplasm</location>
    </subcellularLocation>
</comment>
<evidence type="ECO:0000256" key="13">
    <source>
        <dbReference type="NCBIfam" id="TIGR00228"/>
    </source>
</evidence>
<keyword evidence="4 12" id="KW-0479">Metal-binding</keyword>
<dbReference type="Proteomes" id="UP001523550">
    <property type="component" value="Unassembled WGS sequence"/>
</dbReference>
<keyword evidence="11 12" id="KW-0234">DNA repair</keyword>
<comment type="function">
    <text evidence="12">The RuvA-RuvB-RuvC complex processes Holliday junction (HJ) DNA during genetic recombination and DNA repair. Endonuclease that resolves HJ intermediates. Cleaves cruciform DNA by making single-stranded nicks across the HJ at symmetrical positions within the homologous arms, yielding a 5'-phosphate and a 3'-hydroxyl group; requires a central core of homology in the junction. The consensus cleavage sequence is 5'-(A/T)TT(C/G)-3'. Cleavage occurs on the 3'-side of the TT dinucleotide at the point of strand exchange. HJ branch migration catalyzed by RuvA-RuvB allows RuvC to scan DNA until it finds its consensus sequence, where it cleaves and resolves the cruciform DNA.</text>
</comment>
<keyword evidence="5 12" id="KW-0255">Endonuclease</keyword>
<evidence type="ECO:0000256" key="2">
    <source>
        <dbReference type="ARBA" id="ARBA00022490"/>
    </source>
</evidence>
<dbReference type="SUPFAM" id="SSF53098">
    <property type="entry name" value="Ribonuclease H-like"/>
    <property type="match status" value="1"/>
</dbReference>
<keyword evidence="15" id="KW-1185">Reference proteome</keyword>
<name>A0ABT1G536_9GAMM</name>
<evidence type="ECO:0000256" key="3">
    <source>
        <dbReference type="ARBA" id="ARBA00022722"/>
    </source>
</evidence>
<dbReference type="CDD" id="cd16962">
    <property type="entry name" value="RuvC"/>
    <property type="match status" value="1"/>
</dbReference>
<proteinExistence type="inferred from homology"/>